<protein>
    <recommendedName>
        <fullName evidence="2">DUF5681 domain-containing protein</fullName>
    </recommendedName>
</protein>
<dbReference type="EMBL" id="BMYJ01000014">
    <property type="protein sequence ID" value="GHC66499.1"/>
    <property type="molecule type" value="Genomic_DNA"/>
</dbReference>
<feature type="domain" description="DUF5681" evidence="2">
    <location>
        <begin position="27"/>
        <end position="105"/>
    </location>
</feature>
<dbReference type="InterPro" id="IPR043736">
    <property type="entry name" value="DUF5681"/>
</dbReference>
<feature type="region of interest" description="Disordered" evidence="1">
    <location>
        <begin position="1"/>
        <end position="53"/>
    </location>
</feature>
<comment type="caution">
    <text evidence="3">The sequence shown here is derived from an EMBL/GenBank/DDBJ whole genome shotgun (WGS) entry which is preliminary data.</text>
</comment>
<accession>A0A918TXD3</accession>
<proteinExistence type="predicted"/>
<sequence>MAGNSRPPREAASEGAPEANGKTSDGGRFQKGQSGNPKGRPKKPAPPPRPSAMDVIIDRKLTLTRDGVPREITMEEALQHRTYQEAIAGKRMAEREVLKWIRKREAWFAKQNATKGQTPIALKFSPDPDNADAAMLILGIASPDPAWASDSYYGSGEERRLRLLLEPWAVQQALARRRSATAFDSRDVTNILRCTRDSANLVWPSGRRK</sequence>
<evidence type="ECO:0000313" key="3">
    <source>
        <dbReference type="EMBL" id="GHC66499.1"/>
    </source>
</evidence>
<organism evidence="3 4">
    <name type="scientific">Neogemmobacter tilapiae</name>
    <dbReference type="NCBI Taxonomy" id="875041"/>
    <lineage>
        <taxon>Bacteria</taxon>
        <taxon>Pseudomonadati</taxon>
        <taxon>Pseudomonadota</taxon>
        <taxon>Alphaproteobacteria</taxon>
        <taxon>Rhodobacterales</taxon>
        <taxon>Paracoccaceae</taxon>
        <taxon>Neogemmobacter</taxon>
    </lineage>
</organism>
<evidence type="ECO:0000256" key="1">
    <source>
        <dbReference type="SAM" id="MobiDB-lite"/>
    </source>
</evidence>
<dbReference type="AlphaFoldDB" id="A0A918TXD3"/>
<dbReference type="Proteomes" id="UP000638981">
    <property type="component" value="Unassembled WGS sequence"/>
</dbReference>
<evidence type="ECO:0000259" key="2">
    <source>
        <dbReference type="Pfam" id="PF18932"/>
    </source>
</evidence>
<reference evidence="3" key="2">
    <citation type="submission" date="2020-09" db="EMBL/GenBank/DDBJ databases">
        <authorList>
            <person name="Sun Q."/>
            <person name="Kim S."/>
        </authorList>
    </citation>
    <scope>NUCLEOTIDE SEQUENCE</scope>
    <source>
        <strain evidence="3">KCTC 23310</strain>
    </source>
</reference>
<dbReference type="RefSeq" id="WP_229804905.1">
    <property type="nucleotide sequence ID" value="NZ_BMYJ01000014.1"/>
</dbReference>
<reference evidence="3" key="1">
    <citation type="journal article" date="2014" name="Int. J. Syst. Evol. Microbiol.">
        <title>Complete genome sequence of Corynebacterium casei LMG S-19264T (=DSM 44701T), isolated from a smear-ripened cheese.</title>
        <authorList>
            <consortium name="US DOE Joint Genome Institute (JGI-PGF)"/>
            <person name="Walter F."/>
            <person name="Albersmeier A."/>
            <person name="Kalinowski J."/>
            <person name="Ruckert C."/>
        </authorList>
    </citation>
    <scope>NUCLEOTIDE SEQUENCE</scope>
    <source>
        <strain evidence="3">KCTC 23310</strain>
    </source>
</reference>
<evidence type="ECO:0000313" key="4">
    <source>
        <dbReference type="Proteomes" id="UP000638981"/>
    </source>
</evidence>
<keyword evidence="4" id="KW-1185">Reference proteome</keyword>
<name>A0A918TXD3_9RHOB</name>
<gene>
    <name evidence="3" type="ORF">GCM10007315_34090</name>
</gene>
<dbReference type="Pfam" id="PF18932">
    <property type="entry name" value="DUF5681"/>
    <property type="match status" value="1"/>
</dbReference>